<dbReference type="SUPFAM" id="SSF53756">
    <property type="entry name" value="UDP-Glycosyltransferase/glycogen phosphorylase"/>
    <property type="match status" value="1"/>
</dbReference>
<organism evidence="2">
    <name type="scientific">uncultured bacterium pBIO2151</name>
    <dbReference type="NCBI Taxonomy" id="1478042"/>
    <lineage>
        <taxon>Bacteria</taxon>
        <taxon>environmental samples</taxon>
    </lineage>
</organism>
<proteinExistence type="predicted"/>
<dbReference type="AlphaFoldDB" id="A0A075FAR3"/>
<dbReference type="Gene3D" id="3.40.50.2000">
    <property type="entry name" value="Glycogen Phosphorylase B"/>
    <property type="match status" value="1"/>
</dbReference>
<dbReference type="GO" id="GO:0016757">
    <property type="term" value="F:glycosyltransferase activity"/>
    <property type="evidence" value="ECO:0007669"/>
    <property type="project" value="InterPro"/>
</dbReference>
<dbReference type="InterPro" id="IPR001296">
    <property type="entry name" value="Glyco_trans_1"/>
</dbReference>
<name>A0A075FAR3_9BACT</name>
<evidence type="ECO:0000313" key="2">
    <source>
        <dbReference type="EMBL" id="AIE77283.1"/>
    </source>
</evidence>
<accession>A0A075FAR3</accession>
<reference evidence="2" key="1">
    <citation type="journal article" date="2014" name="PLoS ONE">
        <title>Screening of metagenomic and genomic libraries reveals three classes of bacterial enzymes that overcome the toxicity of acrylate.</title>
        <authorList>
            <person name="Curson A.R."/>
            <person name="Burns O.J."/>
            <person name="Voget S."/>
            <person name="Daniel R."/>
            <person name="Todd J.D."/>
            <person name="McInnis K."/>
            <person name="Wexler M."/>
            <person name="Johnston A.W."/>
        </authorList>
    </citation>
    <scope>NUCLEOTIDE SEQUENCE</scope>
</reference>
<dbReference type="EMBL" id="KJ531200">
    <property type="protein sequence ID" value="AIE77283.1"/>
    <property type="molecule type" value="Genomic_DNA"/>
</dbReference>
<evidence type="ECO:0000259" key="1">
    <source>
        <dbReference type="Pfam" id="PF00534"/>
    </source>
</evidence>
<protein>
    <recommendedName>
        <fullName evidence="1">Glycosyl transferase family 1 domain-containing protein</fullName>
    </recommendedName>
</protein>
<sequence length="333" mass="37490">MGRIIYVSPRTKAPVGGIRTMYRHVARLRHHGFDAYLYHVDQGYRPDWFQEDVAMLYTADLRAPNRLRLEPDDHVVFYESASNSIRFFSQYKGATRHLFCQNHFLMFDALHDLGAANWQALDVERCFASAGIIARAAETCLGFPTVPVVPYAIDHVCFRPEPKSLRIAFMPRKRPDDLEFIRRCFSGAFPDLAHVAWTEIHNQSEERAAEILRESALFLSLGRREGFGLPPVEAMASGCLVAGFLGIGGREFATDANGLWCEDDDLVGAALKFGQAVRWVESQDSAASTMIDAGRRTASRYTIETMDAALIKYWREATLSVQPQPLSARAPRL</sequence>
<gene>
    <name evidence="2" type="ORF">pBIO2151_02</name>
</gene>
<feature type="domain" description="Glycosyl transferase family 1" evidence="1">
    <location>
        <begin position="201"/>
        <end position="293"/>
    </location>
</feature>
<dbReference type="Pfam" id="PF00534">
    <property type="entry name" value="Glycos_transf_1"/>
    <property type="match status" value="1"/>
</dbReference>
<reference evidence="2" key="2">
    <citation type="submission" date="2014-02" db="EMBL/GenBank/DDBJ databases">
        <authorList>
            <person name="Curson A.R.J."/>
            <person name="Burns O.J."/>
            <person name="Voget S."/>
            <person name="Daniel R."/>
            <person name="Todd J.D."/>
            <person name="McInnis K."/>
            <person name="Wexler M."/>
            <person name="Johnston A.W.B."/>
        </authorList>
    </citation>
    <scope>NUCLEOTIDE SEQUENCE</scope>
</reference>